<evidence type="ECO:0000313" key="3">
    <source>
        <dbReference type="Proteomes" id="UP000173402"/>
    </source>
</evidence>
<gene>
    <name evidence="2" type="primary">E4</name>
</gene>
<accession>F2VIQ3</accession>
<protein>
    <submittedName>
        <fullName evidence="2">E4 protein</fullName>
    </submittedName>
</protein>
<sequence length="131" mass="15404">LIVHLYLALPTHQHQHPPPWDTPLYRLLQECKTQRQEVAQESATDTVDHPHFRHPHRHQHPQHHQNHHHHPQNHQHRQPQHVQQGQKDKAALEDQCYFRKELEIPAEEAVTVTVTVIVPSGPELTLEFLVS</sequence>
<organism evidence="2 3">
    <name type="scientific">Delphinus delphis papillomavirus</name>
    <dbReference type="NCBI Taxonomy" id="706524"/>
    <lineage>
        <taxon>Viruses</taxon>
        <taxon>Monodnaviria</taxon>
        <taxon>Shotokuvirae</taxon>
        <taxon>Cossaviricota</taxon>
        <taxon>Papovaviricetes</taxon>
        <taxon>Zurhausenvirales</taxon>
        <taxon>Papillomaviridae</taxon>
        <taxon>Firstpapillomavirinae</taxon>
        <taxon>Upsilonpapillomavirus</taxon>
        <taxon>Upsilonpapillomavirus 1</taxon>
    </lineage>
</organism>
<proteinExistence type="predicted"/>
<dbReference type="EMBL" id="GU117620">
    <property type="protein sequence ID" value="ADJ96338.1"/>
    <property type="molecule type" value="Genomic_DNA"/>
</dbReference>
<feature type="region of interest" description="Disordered" evidence="1">
    <location>
        <begin position="35"/>
        <end position="90"/>
    </location>
</feature>
<feature type="non-terminal residue" evidence="2">
    <location>
        <position position="1"/>
    </location>
</feature>
<feature type="compositionally biased region" description="Basic residues" evidence="1">
    <location>
        <begin position="51"/>
        <end position="79"/>
    </location>
</feature>
<dbReference type="Proteomes" id="UP000173402">
    <property type="component" value="Segment"/>
</dbReference>
<name>F2VIQ3_9PAPI</name>
<evidence type="ECO:0000256" key="1">
    <source>
        <dbReference type="SAM" id="MobiDB-lite"/>
    </source>
</evidence>
<evidence type="ECO:0000313" key="2">
    <source>
        <dbReference type="EMBL" id="ADJ96338.1"/>
    </source>
</evidence>
<feature type="compositionally biased region" description="Polar residues" evidence="1">
    <location>
        <begin position="36"/>
        <end position="45"/>
    </location>
</feature>
<reference evidence="2 3" key="1">
    <citation type="journal article" date="2011" name="Mol. Phylogenet. Evol.">
        <title>Modular organizations of novel cetacean papillomaviruses.</title>
        <authorList>
            <person name="Gottschling M."/>
            <person name="Bravo I.G."/>
            <person name="Schulz E."/>
            <person name="Bracho M.A."/>
            <person name="Deaville R."/>
            <person name="Jepson P.D."/>
            <person name="Bressem M.F."/>
            <person name="Stockfleth E."/>
            <person name="Nindl I."/>
        </authorList>
    </citation>
    <scope>NUCLEOTIDE SEQUENCE [LARGE SCALE GENOMIC DNA]</scope>
</reference>